<keyword evidence="5" id="KW-1003">Cell membrane</keyword>
<keyword evidence="15" id="KW-0460">Magnesium</keyword>
<keyword evidence="8" id="KW-0698">rRNA processing</keyword>
<evidence type="ECO:0000256" key="4">
    <source>
        <dbReference type="ARBA" id="ARBA00017719"/>
    </source>
</evidence>
<evidence type="ECO:0000256" key="6">
    <source>
        <dbReference type="ARBA" id="ARBA00022490"/>
    </source>
</evidence>
<keyword evidence="6" id="KW-0963">Cytoplasm</keyword>
<dbReference type="GO" id="GO:0006364">
    <property type="term" value="P:rRNA processing"/>
    <property type="evidence" value="ECO:0007669"/>
    <property type="project" value="UniProtKB-KW"/>
</dbReference>
<dbReference type="PROSITE" id="PS50126">
    <property type="entry name" value="S1"/>
    <property type="match status" value="1"/>
</dbReference>
<keyword evidence="14" id="KW-0378">Hydrolase</keyword>
<dbReference type="AlphaFoldDB" id="A0A8J6MY83"/>
<evidence type="ECO:0000256" key="8">
    <source>
        <dbReference type="ARBA" id="ARBA00022552"/>
    </source>
</evidence>
<dbReference type="PANTHER" id="PTHR30001">
    <property type="entry name" value="RIBONUCLEASE"/>
    <property type="match status" value="1"/>
</dbReference>
<dbReference type="Pfam" id="PF20833">
    <property type="entry name" value="RNase_E_G_Thio"/>
    <property type="match status" value="1"/>
</dbReference>
<evidence type="ECO:0000313" key="20">
    <source>
        <dbReference type="Proteomes" id="UP000650524"/>
    </source>
</evidence>
<dbReference type="GO" id="GO:0016787">
    <property type="term" value="F:hydrolase activity"/>
    <property type="evidence" value="ECO:0007669"/>
    <property type="project" value="UniProtKB-KW"/>
</dbReference>
<dbReference type="SMART" id="SM00316">
    <property type="entry name" value="S1"/>
    <property type="match status" value="1"/>
</dbReference>
<keyword evidence="9" id="KW-0819">tRNA processing</keyword>
<dbReference type="GO" id="GO:0019843">
    <property type="term" value="F:rRNA binding"/>
    <property type="evidence" value="ECO:0007669"/>
    <property type="project" value="UniProtKB-KW"/>
</dbReference>
<comment type="similarity">
    <text evidence="3">Belongs to the RNase E/G family. RNase G subfamily.</text>
</comment>
<keyword evidence="12" id="KW-0699">rRNA-binding</keyword>
<dbReference type="InterPro" id="IPR048583">
    <property type="entry name" value="RNase_E_G_thioredoxin-like"/>
</dbReference>
<proteinExistence type="inferred from homology"/>
<evidence type="ECO:0000256" key="7">
    <source>
        <dbReference type="ARBA" id="ARBA00022519"/>
    </source>
</evidence>
<evidence type="ECO:0000256" key="15">
    <source>
        <dbReference type="ARBA" id="ARBA00022842"/>
    </source>
</evidence>
<dbReference type="NCBIfam" id="TIGR00757">
    <property type="entry name" value="RNaseEG"/>
    <property type="match status" value="1"/>
</dbReference>
<evidence type="ECO:0000256" key="14">
    <source>
        <dbReference type="ARBA" id="ARBA00022801"/>
    </source>
</evidence>
<keyword evidence="11" id="KW-0479">Metal-binding</keyword>
<dbReference type="InterPro" id="IPR012340">
    <property type="entry name" value="NA-bd_OB-fold"/>
</dbReference>
<feature type="domain" description="S1 motif" evidence="18">
    <location>
        <begin position="8"/>
        <end position="91"/>
    </location>
</feature>
<evidence type="ECO:0000256" key="10">
    <source>
        <dbReference type="ARBA" id="ARBA00022722"/>
    </source>
</evidence>
<keyword evidence="10" id="KW-0540">Nuclease</keyword>
<dbReference type="GO" id="GO:0008033">
    <property type="term" value="P:tRNA processing"/>
    <property type="evidence" value="ECO:0007669"/>
    <property type="project" value="UniProtKB-KW"/>
</dbReference>
<reference evidence="19 20" key="1">
    <citation type="submission" date="2020-08" db="EMBL/GenBank/DDBJ databases">
        <title>Bridging the membrane lipid divide: bacteria of the FCB group superphylum have the potential to synthesize archaeal ether lipids.</title>
        <authorList>
            <person name="Villanueva L."/>
            <person name="Von Meijenfeldt F.A.B."/>
            <person name="Westbye A.B."/>
            <person name="Yadav S."/>
            <person name="Hopmans E.C."/>
            <person name="Dutilh B.E."/>
            <person name="Sinninghe Damste J.S."/>
        </authorList>
    </citation>
    <scope>NUCLEOTIDE SEQUENCE [LARGE SCALE GENOMIC DNA]</scope>
    <source>
        <strain evidence="19">NIOZ-UU27</strain>
    </source>
</reference>
<evidence type="ECO:0000256" key="17">
    <source>
        <dbReference type="ARBA" id="ARBA00023136"/>
    </source>
</evidence>
<organism evidence="19 20">
    <name type="scientific">Candidatus Desulfacyla euxinica</name>
    <dbReference type="NCBI Taxonomy" id="2841693"/>
    <lineage>
        <taxon>Bacteria</taxon>
        <taxon>Deltaproteobacteria</taxon>
        <taxon>Candidatus Desulfacyla</taxon>
    </lineage>
</organism>
<keyword evidence="17" id="KW-0472">Membrane</keyword>
<keyword evidence="7" id="KW-0997">Cell inner membrane</keyword>
<keyword evidence="16" id="KW-0694">RNA-binding</keyword>
<protein>
    <recommendedName>
        <fullName evidence="4">Ribonuclease G</fullName>
    </recommendedName>
</protein>
<evidence type="ECO:0000256" key="13">
    <source>
        <dbReference type="ARBA" id="ARBA00022759"/>
    </source>
</evidence>
<dbReference type="GO" id="GO:0046872">
    <property type="term" value="F:metal ion binding"/>
    <property type="evidence" value="ECO:0007669"/>
    <property type="project" value="UniProtKB-KW"/>
</dbReference>
<accession>A0A8J6MY83</accession>
<dbReference type="EMBL" id="JACNJD010000106">
    <property type="protein sequence ID" value="MBC8176186.1"/>
    <property type="molecule type" value="Genomic_DNA"/>
</dbReference>
<sequence>TTAEQKTGNIYKAVVERIEPSLQACFVDYGSNKNGFLSANDIHPEYYLADQEPSKEGAIPPIEKTLKRGQELLVQVTKEMPGHKGAQLTTYLSIASRYLVLMPGSKGGVSKKIEEEEERLRLKAIMGKLKLPEGVGYIVRTAALKQNKNELSRDLNRLLRMWKNIKKNVKDASPLSLIHKEQDVCLRTLRDYFNSEIGEVLVDDKETFAKVKRYMKIISPRHQRRVKLFKEKRPIFAQYEIEKQIESVYQSRVPLKSGGSIVIDPTEALIAIDVNSGRGKIGKNIEITAFKTNIEAAQEIARQLRLRDMGGLVVIDFIDMKDKKHNREVEKMVREATKDDRAKISMSNISRFGLLELSRQRLSPSKESMTYQKCNFCKGRGIVPSVEAASLSFLRQIRMGVSRKGVSHVQGSLSVEVATYIQNKKRRDLAELESRYGVGINLQADHTIPPGTGTLEFLKEDQN</sequence>
<dbReference type="Pfam" id="PF10150">
    <property type="entry name" value="RNase_E_G"/>
    <property type="match status" value="1"/>
</dbReference>
<comment type="subcellular location">
    <subcellularLocation>
        <location evidence="2">Cytoplasm</location>
    </subcellularLocation>
</comment>
<dbReference type="Proteomes" id="UP000650524">
    <property type="component" value="Unassembled WGS sequence"/>
</dbReference>
<evidence type="ECO:0000256" key="2">
    <source>
        <dbReference type="ARBA" id="ARBA00004496"/>
    </source>
</evidence>
<name>A0A8J6MY83_9DELT</name>
<dbReference type="Gene3D" id="2.40.50.140">
    <property type="entry name" value="Nucleic acid-binding proteins"/>
    <property type="match status" value="1"/>
</dbReference>
<dbReference type="InterPro" id="IPR019307">
    <property type="entry name" value="RNA-bd_AU-1/RNase_E/G"/>
</dbReference>
<dbReference type="GO" id="GO:0005737">
    <property type="term" value="C:cytoplasm"/>
    <property type="evidence" value="ECO:0007669"/>
    <property type="project" value="UniProtKB-SubCell"/>
</dbReference>
<dbReference type="PANTHER" id="PTHR30001:SF1">
    <property type="entry name" value="RIBONUCLEASE E_G-LIKE PROTEIN, CHLOROPLASTIC"/>
    <property type="match status" value="1"/>
</dbReference>
<comment type="cofactor">
    <cofactor evidence="1">
        <name>Mg(2+)</name>
        <dbReference type="ChEBI" id="CHEBI:18420"/>
    </cofactor>
</comment>
<evidence type="ECO:0000256" key="11">
    <source>
        <dbReference type="ARBA" id="ARBA00022723"/>
    </source>
</evidence>
<evidence type="ECO:0000259" key="18">
    <source>
        <dbReference type="PROSITE" id="PS50126"/>
    </source>
</evidence>
<comment type="caution">
    <text evidence="19">The sequence shown here is derived from an EMBL/GenBank/DDBJ whole genome shotgun (WGS) entry which is preliminary data.</text>
</comment>
<feature type="non-terminal residue" evidence="19">
    <location>
        <position position="1"/>
    </location>
</feature>
<dbReference type="CDD" id="cd04453">
    <property type="entry name" value="S1_RNase_E"/>
    <property type="match status" value="1"/>
</dbReference>
<dbReference type="InterPro" id="IPR003029">
    <property type="entry name" value="S1_domain"/>
</dbReference>
<gene>
    <name evidence="19" type="ORF">H8E19_02180</name>
</gene>
<evidence type="ECO:0000256" key="9">
    <source>
        <dbReference type="ARBA" id="ARBA00022694"/>
    </source>
</evidence>
<dbReference type="Gene3D" id="3.40.1260.20">
    <property type="entry name" value="Ribonuclease E, catalytic domain"/>
    <property type="match status" value="1"/>
</dbReference>
<evidence type="ECO:0000313" key="19">
    <source>
        <dbReference type="EMBL" id="MBC8176186.1"/>
    </source>
</evidence>
<evidence type="ECO:0000256" key="16">
    <source>
        <dbReference type="ARBA" id="ARBA00022884"/>
    </source>
</evidence>
<keyword evidence="13" id="KW-0255">Endonuclease</keyword>
<dbReference type="SUPFAM" id="SSF50249">
    <property type="entry name" value="Nucleic acid-binding proteins"/>
    <property type="match status" value="1"/>
</dbReference>
<dbReference type="GO" id="GO:0004540">
    <property type="term" value="F:RNA nuclease activity"/>
    <property type="evidence" value="ECO:0007669"/>
    <property type="project" value="InterPro"/>
</dbReference>
<evidence type="ECO:0000256" key="12">
    <source>
        <dbReference type="ARBA" id="ARBA00022730"/>
    </source>
</evidence>
<evidence type="ECO:0000256" key="1">
    <source>
        <dbReference type="ARBA" id="ARBA00001946"/>
    </source>
</evidence>
<dbReference type="InterPro" id="IPR004659">
    <property type="entry name" value="RNase_E/G"/>
</dbReference>
<evidence type="ECO:0000256" key="5">
    <source>
        <dbReference type="ARBA" id="ARBA00022475"/>
    </source>
</evidence>
<dbReference type="GO" id="GO:0004519">
    <property type="term" value="F:endonuclease activity"/>
    <property type="evidence" value="ECO:0007669"/>
    <property type="project" value="UniProtKB-KW"/>
</dbReference>
<evidence type="ECO:0000256" key="3">
    <source>
        <dbReference type="ARBA" id="ARBA00005663"/>
    </source>
</evidence>